<organism evidence="6 7">
    <name type="scientific">Pyrodictium occultum</name>
    <dbReference type="NCBI Taxonomy" id="2309"/>
    <lineage>
        <taxon>Archaea</taxon>
        <taxon>Thermoproteota</taxon>
        <taxon>Thermoprotei</taxon>
        <taxon>Desulfurococcales</taxon>
        <taxon>Pyrodictiaceae</taxon>
        <taxon>Pyrodictium</taxon>
    </lineage>
</organism>
<dbReference type="PRINTS" id="PR02008">
    <property type="entry name" value="RCMTFAMILY"/>
</dbReference>
<dbReference type="InterPro" id="IPR029063">
    <property type="entry name" value="SAM-dependent_MTases_sf"/>
</dbReference>
<dbReference type="Gene3D" id="3.30.70.1170">
    <property type="entry name" value="Sun protein, domain 3"/>
    <property type="match status" value="1"/>
</dbReference>
<dbReference type="Gene3D" id="1.10.940.10">
    <property type="entry name" value="NusB-like"/>
    <property type="match status" value="1"/>
</dbReference>
<sequence>MALRIAKRHVKALVEVLEESERVKPFQVVKRRVFSKYGILGTSYDRVFTALLYKMYRLQGILDRIARERLGVEPRRLPAGLRQGARLAVVLAAFDETGDEELARAIVDGLSRLLRQRFGDRAGMIGKLYRSLLREPWSPRSRVEELELRYLLPGLLIERLQRLLGSEELERFAEAVNTRRPTLGFRVNRLKSSVDRVLRSLREAGVEAWASSRVPYHVRYRGQLDYRRFEPLAKGEVVPQDEASAAAGWLLGAEPGELIVDMCAAPGGKATHLAELSGNMARIIAVEVFTDRMDRLVELAKRTGTIASIEPVVGDATRVTYLLRGHADRVLLDPPCTSTGALAKHPEARWRLTEEGIQRQVERQRAMLLQAVEALRPGGLLLYTVCSVLPDEGEHNIIWLLERRRDVELVPLDGPYDPSPLLPGTMRAWPHRHDTAGFFYALLRKRPSIGA</sequence>
<dbReference type="STRING" id="2309.CF15_00270"/>
<evidence type="ECO:0000256" key="2">
    <source>
        <dbReference type="ARBA" id="ARBA00022679"/>
    </source>
</evidence>
<gene>
    <name evidence="6" type="ORF">CF15_00270</name>
</gene>
<dbReference type="EMBL" id="LNTB01000001">
    <property type="protein sequence ID" value="KSW11343.1"/>
    <property type="molecule type" value="Genomic_DNA"/>
</dbReference>
<comment type="caution">
    <text evidence="6">The sequence shown here is derived from an EMBL/GenBank/DDBJ whole genome shotgun (WGS) entry which is preliminary data.</text>
</comment>
<evidence type="ECO:0000259" key="5">
    <source>
        <dbReference type="PROSITE" id="PS51686"/>
    </source>
</evidence>
<keyword evidence="4" id="KW-0694">RNA-binding</keyword>
<evidence type="ECO:0000256" key="4">
    <source>
        <dbReference type="ARBA" id="ARBA00022884"/>
    </source>
</evidence>
<evidence type="ECO:0000313" key="7">
    <source>
        <dbReference type="Proteomes" id="UP000053352"/>
    </source>
</evidence>
<keyword evidence="1" id="KW-0489">Methyltransferase</keyword>
<dbReference type="PANTHER" id="PTHR22807">
    <property type="entry name" value="NOP2 YEAST -RELATED NOL1/NOP2/FMU SUN DOMAIN-CONTAINING"/>
    <property type="match status" value="1"/>
</dbReference>
<name>A0A0V8RTF3_PYROC</name>
<dbReference type="Proteomes" id="UP000053352">
    <property type="component" value="Unassembled WGS sequence"/>
</dbReference>
<accession>A0A0V8RTF3</accession>
<dbReference type="PANTHER" id="PTHR22807:SF74">
    <property type="entry name" value="TRNA (CYTOSINE(48)-C(5))-METHYLTRANSFERASE"/>
    <property type="match status" value="1"/>
</dbReference>
<evidence type="ECO:0000256" key="1">
    <source>
        <dbReference type="ARBA" id="ARBA00022603"/>
    </source>
</evidence>
<protein>
    <recommendedName>
        <fullName evidence="5">SAM-dependent MTase RsmB/NOP-type domain-containing protein</fullName>
    </recommendedName>
</protein>
<evidence type="ECO:0000256" key="3">
    <source>
        <dbReference type="ARBA" id="ARBA00022691"/>
    </source>
</evidence>
<dbReference type="InterPro" id="IPR035926">
    <property type="entry name" value="NusB-like_sf"/>
</dbReference>
<dbReference type="Gene3D" id="3.40.50.150">
    <property type="entry name" value="Vaccinia Virus protein VP39"/>
    <property type="match status" value="1"/>
</dbReference>
<dbReference type="InterPro" id="IPR023267">
    <property type="entry name" value="RCMT"/>
</dbReference>
<keyword evidence="3" id="KW-0949">S-adenosyl-L-methionine</keyword>
<keyword evidence="2" id="KW-0808">Transferase</keyword>
<dbReference type="RefSeq" id="WP_058370016.1">
    <property type="nucleotide sequence ID" value="NZ_LNTB01000001.1"/>
</dbReference>
<dbReference type="Pfam" id="PF01189">
    <property type="entry name" value="Methyltr_RsmB-F"/>
    <property type="match status" value="1"/>
</dbReference>
<proteinExistence type="predicted"/>
<dbReference type="OrthoDB" id="14725at2157"/>
<dbReference type="GO" id="GO:0016428">
    <property type="term" value="F:tRNA (cytidine-5-)-methyltransferase activity"/>
    <property type="evidence" value="ECO:0007669"/>
    <property type="project" value="TreeGrafter"/>
</dbReference>
<evidence type="ECO:0000313" key="6">
    <source>
        <dbReference type="EMBL" id="KSW11343.1"/>
    </source>
</evidence>
<dbReference type="AlphaFoldDB" id="A0A0V8RTF3"/>
<dbReference type="InterPro" id="IPR054728">
    <property type="entry name" value="RsmB-like_ferredoxin"/>
</dbReference>
<dbReference type="GO" id="GO:0003723">
    <property type="term" value="F:RNA binding"/>
    <property type="evidence" value="ECO:0007669"/>
    <property type="project" value="UniProtKB-KW"/>
</dbReference>
<dbReference type="InterPro" id="IPR049560">
    <property type="entry name" value="MeTrfase_RsmB-F_NOP2_cat"/>
</dbReference>
<dbReference type="GO" id="GO:0030488">
    <property type="term" value="P:tRNA methylation"/>
    <property type="evidence" value="ECO:0007669"/>
    <property type="project" value="TreeGrafter"/>
</dbReference>
<dbReference type="SUPFAM" id="SSF53335">
    <property type="entry name" value="S-adenosyl-L-methionine-dependent methyltransferases"/>
    <property type="match status" value="1"/>
</dbReference>
<dbReference type="CDD" id="cd02440">
    <property type="entry name" value="AdoMet_MTases"/>
    <property type="match status" value="1"/>
</dbReference>
<reference evidence="6 7" key="1">
    <citation type="submission" date="2015-11" db="EMBL/GenBank/DDBJ databases">
        <title>Genome sequence of Pyrodictium occultum PL-19, a marine hyperthermophilic archaeon isolated from Volcano, Italy.</title>
        <authorList>
            <person name="Utturkar S."/>
            <person name="Huber H."/>
            <person name="Leptihn S."/>
            <person name="Brown S."/>
            <person name="Stetter K.O."/>
            <person name="Podar M."/>
        </authorList>
    </citation>
    <scope>NUCLEOTIDE SEQUENCE [LARGE SCALE GENOMIC DNA]</scope>
    <source>
        <strain evidence="6 7">PL-19</strain>
    </source>
</reference>
<dbReference type="Pfam" id="PF22458">
    <property type="entry name" value="RsmF-B_ferredox"/>
    <property type="match status" value="1"/>
</dbReference>
<feature type="domain" description="SAM-dependent MTase RsmB/NOP-type" evidence="5">
    <location>
        <begin position="173"/>
        <end position="446"/>
    </location>
</feature>
<dbReference type="PROSITE" id="PS51686">
    <property type="entry name" value="SAM_MT_RSMB_NOP"/>
    <property type="match status" value="1"/>
</dbReference>
<dbReference type="InterPro" id="IPR001678">
    <property type="entry name" value="MeTrfase_RsmB-F_NOP2_dom"/>
</dbReference>
<keyword evidence="7" id="KW-1185">Reference proteome</keyword>